<dbReference type="EMBL" id="JAMRYM010000003">
    <property type="protein sequence ID" value="MCM6761249.1"/>
    <property type="molecule type" value="Genomic_DNA"/>
</dbReference>
<dbReference type="PANTHER" id="PTHR40469:SF2">
    <property type="entry name" value="GALACTOSE-BINDING DOMAIN-LIKE SUPERFAMILY PROTEIN"/>
    <property type="match status" value="1"/>
</dbReference>
<keyword evidence="3" id="KW-1185">Reference proteome</keyword>
<comment type="caution">
    <text evidence="2">The sequence shown here is derived from an EMBL/GenBank/DDBJ whole genome shotgun (WGS) entry which is preliminary data.</text>
</comment>
<dbReference type="PANTHER" id="PTHR40469">
    <property type="entry name" value="SECRETED GLYCOSYL HYDROLASE"/>
    <property type="match status" value="1"/>
</dbReference>
<dbReference type="Proteomes" id="UP001155240">
    <property type="component" value="Unassembled WGS sequence"/>
</dbReference>
<dbReference type="InterPro" id="IPR029010">
    <property type="entry name" value="ThuA-like"/>
</dbReference>
<name>A0A9X2IT40_9MICO</name>
<dbReference type="Pfam" id="PF06283">
    <property type="entry name" value="ThuA"/>
    <property type="match status" value="1"/>
</dbReference>
<dbReference type="AlphaFoldDB" id="A0A9X2IT40"/>
<sequence>MTTLLLTGEGRYSDPWHPFAETTSALVAVLTARGHRVEVRGDVDRALSDIATGRVTVPDLLVVNSGLPRDGQPTPSPEGRSALALIERSATPVLGIHVSSTTFIDAPEWPALLGGRWIRGVSKHPDFGPARIQRATEPHPAIEHVTDFDVEDERYSLLEVDPAAQVLATHHDEGRDHPIAWALERAGGGRTVYDALGHNAASFTSRGHLALLAGALEWLRTES</sequence>
<dbReference type="SUPFAM" id="SSF52317">
    <property type="entry name" value="Class I glutamine amidotransferase-like"/>
    <property type="match status" value="1"/>
</dbReference>
<dbReference type="Gene3D" id="3.40.50.880">
    <property type="match status" value="1"/>
</dbReference>
<gene>
    <name evidence="2" type="ORF">NB037_02345</name>
</gene>
<proteinExistence type="predicted"/>
<reference evidence="2" key="1">
    <citation type="submission" date="2022-06" db="EMBL/GenBank/DDBJ databases">
        <title>Whole genome shotgun sequencing (WGS) of Rathayibacter sp. ZW T2_19, isolated from stored onions (Allium cepa).</title>
        <authorList>
            <person name="Stoll D.A."/>
            <person name="Huch M."/>
        </authorList>
    </citation>
    <scope>NUCLEOTIDE SEQUENCE</scope>
    <source>
        <strain evidence="2">ZW T2_19</strain>
    </source>
</reference>
<protein>
    <submittedName>
        <fullName evidence="2">ThuA domain-containing protein</fullName>
    </submittedName>
</protein>
<evidence type="ECO:0000313" key="2">
    <source>
        <dbReference type="EMBL" id="MCM6761249.1"/>
    </source>
</evidence>
<evidence type="ECO:0000259" key="1">
    <source>
        <dbReference type="Pfam" id="PF06283"/>
    </source>
</evidence>
<dbReference type="InterPro" id="IPR029062">
    <property type="entry name" value="Class_I_gatase-like"/>
</dbReference>
<organism evidence="2 3">
    <name type="scientific">Rathayibacter rubneri</name>
    <dbReference type="NCBI Taxonomy" id="2950106"/>
    <lineage>
        <taxon>Bacteria</taxon>
        <taxon>Bacillati</taxon>
        <taxon>Actinomycetota</taxon>
        <taxon>Actinomycetes</taxon>
        <taxon>Micrococcales</taxon>
        <taxon>Microbacteriaceae</taxon>
        <taxon>Rathayibacter</taxon>
    </lineage>
</organism>
<dbReference type="RefSeq" id="WP_251943285.1">
    <property type="nucleotide sequence ID" value="NZ_JAMRYM010000003.1"/>
</dbReference>
<accession>A0A9X2IT40</accession>
<evidence type="ECO:0000313" key="3">
    <source>
        <dbReference type="Proteomes" id="UP001155240"/>
    </source>
</evidence>
<feature type="domain" description="ThuA-like" evidence="1">
    <location>
        <begin position="24"/>
        <end position="218"/>
    </location>
</feature>